<keyword evidence="2" id="KW-1185">Reference proteome</keyword>
<protein>
    <submittedName>
        <fullName evidence="1">HD domain containing protein</fullName>
    </submittedName>
</protein>
<evidence type="ECO:0000313" key="1">
    <source>
        <dbReference type="EMBL" id="KAJ5211142.1"/>
    </source>
</evidence>
<dbReference type="AlphaFoldDB" id="A0A9W9T6C1"/>
<dbReference type="Proteomes" id="UP001150879">
    <property type="component" value="Unassembled WGS sequence"/>
</dbReference>
<proteinExistence type="predicted"/>
<reference evidence="1" key="2">
    <citation type="journal article" date="2023" name="IMA Fungus">
        <title>Comparative genomic study of the Penicillium genus elucidates a diverse pangenome and 15 lateral gene transfer events.</title>
        <authorList>
            <person name="Petersen C."/>
            <person name="Sorensen T."/>
            <person name="Nielsen M.R."/>
            <person name="Sondergaard T.E."/>
            <person name="Sorensen J.L."/>
            <person name="Fitzpatrick D.A."/>
            <person name="Frisvad J.C."/>
            <person name="Nielsen K.L."/>
        </authorList>
    </citation>
    <scope>NUCLEOTIDE SEQUENCE</scope>
    <source>
        <strain evidence="1">IBT 16849</strain>
    </source>
</reference>
<dbReference type="OrthoDB" id="10508433at2759"/>
<reference evidence="1" key="1">
    <citation type="submission" date="2022-11" db="EMBL/GenBank/DDBJ databases">
        <authorList>
            <person name="Petersen C."/>
        </authorList>
    </citation>
    <scope>NUCLEOTIDE SEQUENCE</scope>
    <source>
        <strain evidence="1">IBT 16849</strain>
    </source>
</reference>
<gene>
    <name evidence="1" type="ORF">N7472_001281</name>
</gene>
<organism evidence="1 2">
    <name type="scientific">Penicillium cf. griseofulvum</name>
    <dbReference type="NCBI Taxonomy" id="2972120"/>
    <lineage>
        <taxon>Eukaryota</taxon>
        <taxon>Fungi</taxon>
        <taxon>Dikarya</taxon>
        <taxon>Ascomycota</taxon>
        <taxon>Pezizomycotina</taxon>
        <taxon>Eurotiomycetes</taxon>
        <taxon>Eurotiomycetidae</taxon>
        <taxon>Eurotiales</taxon>
        <taxon>Aspergillaceae</taxon>
        <taxon>Penicillium</taxon>
    </lineage>
</organism>
<accession>A0A9W9T6C1</accession>
<name>A0A9W9T6C1_9EURO</name>
<evidence type="ECO:0000313" key="2">
    <source>
        <dbReference type="Proteomes" id="UP001150879"/>
    </source>
</evidence>
<sequence length="74" mass="8568">MRSMSLPSIIIDIPDCFSLLICNIDAYPNLYADTINVLTHFPRKRWSHCFATIRENSLKPWTHTVFGEDDLPIC</sequence>
<dbReference type="EMBL" id="JAPQKP010000001">
    <property type="protein sequence ID" value="KAJ5211142.1"/>
    <property type="molecule type" value="Genomic_DNA"/>
</dbReference>
<comment type="caution">
    <text evidence="1">The sequence shown here is derived from an EMBL/GenBank/DDBJ whole genome shotgun (WGS) entry which is preliminary data.</text>
</comment>